<reference evidence="2" key="1">
    <citation type="journal article" date="2018" name="Genome Biol. Evol.">
        <title>Genomics and development of Lentinus tigrinus, a white-rot wood-decaying mushroom with dimorphic fruiting bodies.</title>
        <authorList>
            <person name="Wu B."/>
            <person name="Xu Z."/>
            <person name="Knudson A."/>
            <person name="Carlson A."/>
            <person name="Chen N."/>
            <person name="Kovaka S."/>
            <person name="LaButti K."/>
            <person name="Lipzen A."/>
            <person name="Pennachio C."/>
            <person name="Riley R."/>
            <person name="Schakwitz W."/>
            <person name="Umezawa K."/>
            <person name="Ohm R.A."/>
            <person name="Grigoriev I.V."/>
            <person name="Nagy L.G."/>
            <person name="Gibbons J."/>
            <person name="Hibbett D."/>
        </authorList>
    </citation>
    <scope>NUCLEOTIDE SEQUENCE [LARGE SCALE GENOMIC DNA]</scope>
    <source>
        <strain evidence="2">ALCF2SS1-6</strain>
    </source>
</reference>
<evidence type="ECO:0000256" key="1">
    <source>
        <dbReference type="SAM" id="MobiDB-lite"/>
    </source>
</evidence>
<organism evidence="2 3">
    <name type="scientific">Lentinus tigrinus ALCF2SS1-6</name>
    <dbReference type="NCBI Taxonomy" id="1328759"/>
    <lineage>
        <taxon>Eukaryota</taxon>
        <taxon>Fungi</taxon>
        <taxon>Dikarya</taxon>
        <taxon>Basidiomycota</taxon>
        <taxon>Agaricomycotina</taxon>
        <taxon>Agaricomycetes</taxon>
        <taxon>Polyporales</taxon>
        <taxon>Polyporaceae</taxon>
        <taxon>Lentinus</taxon>
    </lineage>
</organism>
<protein>
    <submittedName>
        <fullName evidence="2">Uncharacterized protein</fullName>
    </submittedName>
</protein>
<keyword evidence="3" id="KW-1185">Reference proteome</keyword>
<feature type="region of interest" description="Disordered" evidence="1">
    <location>
        <begin position="80"/>
        <end position="110"/>
    </location>
</feature>
<feature type="compositionally biased region" description="Low complexity" evidence="1">
    <location>
        <begin position="87"/>
        <end position="109"/>
    </location>
</feature>
<evidence type="ECO:0000313" key="3">
    <source>
        <dbReference type="Proteomes" id="UP000313359"/>
    </source>
</evidence>
<dbReference type="Proteomes" id="UP000313359">
    <property type="component" value="Unassembled WGS sequence"/>
</dbReference>
<dbReference type="EMBL" id="ML122254">
    <property type="protein sequence ID" value="RPD64419.1"/>
    <property type="molecule type" value="Genomic_DNA"/>
</dbReference>
<name>A0A5C2SMV0_9APHY</name>
<accession>A0A5C2SMV0</accession>
<dbReference type="AlphaFoldDB" id="A0A5C2SMV0"/>
<dbReference type="OrthoDB" id="10006572at2759"/>
<dbReference type="STRING" id="1328759.A0A5C2SMV0"/>
<sequence length="348" mass="38332">MSNNFIPDYKSQVIGKTRTANHPGSHFQYYRDTTKPYPTTSSSPYASIALAYQPLLPISTPQFSCHPMGVIQAERANREFRVHPSAERSSTAASSSSTSSLSGSATSSTQRTQVPTSYTCIGILLDPASPSALHLVPLIFALVHTPAARCLLAPVLRHIDPTVTFVSQAAVHVYSSIKLTYPWCSANEPRFGRSSTDLDVLPNGYMPRSEWPGDIEYTVLYRMPFASRFSESLCHSPLPPDNENHTHPRKDVLFSVIYQFKNLSPSTPPLLPDIATLHNYHQATYNARPVLWSNHRDKLNSSLTCTTSPHTIRDDPHLKPTSLIHVAEDAYASFPPSTSPFQLAAAAA</sequence>
<proteinExistence type="predicted"/>
<evidence type="ECO:0000313" key="2">
    <source>
        <dbReference type="EMBL" id="RPD64419.1"/>
    </source>
</evidence>
<gene>
    <name evidence="2" type="ORF">L227DRAFT_608080</name>
</gene>